<dbReference type="CDD" id="cd22359">
    <property type="entry name" value="SfsA-like_bacterial"/>
    <property type="match status" value="1"/>
</dbReference>
<dbReference type="Gene3D" id="3.40.1350.60">
    <property type="match status" value="1"/>
</dbReference>
<dbReference type="Pfam" id="PF03749">
    <property type="entry name" value="SfsA"/>
    <property type="match status" value="1"/>
</dbReference>
<dbReference type="AlphaFoldDB" id="A0AAE4AMW0"/>
<dbReference type="Gene3D" id="2.40.50.580">
    <property type="match status" value="1"/>
</dbReference>
<keyword evidence="5" id="KW-1185">Reference proteome</keyword>
<evidence type="ECO:0000259" key="3">
    <source>
        <dbReference type="Pfam" id="PF17746"/>
    </source>
</evidence>
<dbReference type="InterPro" id="IPR041465">
    <property type="entry name" value="SfsA_N"/>
</dbReference>
<evidence type="ECO:0000259" key="2">
    <source>
        <dbReference type="Pfam" id="PF03749"/>
    </source>
</evidence>
<feature type="domain" description="SfsA N-terminal OB" evidence="3">
    <location>
        <begin position="13"/>
        <end position="79"/>
    </location>
</feature>
<dbReference type="NCBIfam" id="TIGR00230">
    <property type="entry name" value="sfsA"/>
    <property type="match status" value="1"/>
</dbReference>
<dbReference type="EMBL" id="JAUSVL010000001">
    <property type="protein sequence ID" value="MDQ0288283.1"/>
    <property type="molecule type" value="Genomic_DNA"/>
</dbReference>
<organism evidence="4 5">
    <name type="scientific">Oligosphaera ethanolica</name>
    <dbReference type="NCBI Taxonomy" id="760260"/>
    <lineage>
        <taxon>Bacteria</taxon>
        <taxon>Pseudomonadati</taxon>
        <taxon>Lentisphaerota</taxon>
        <taxon>Oligosphaeria</taxon>
        <taxon>Oligosphaerales</taxon>
        <taxon>Oligosphaeraceae</taxon>
        <taxon>Oligosphaera</taxon>
    </lineage>
</organism>
<dbReference type="GO" id="GO:0003677">
    <property type="term" value="F:DNA binding"/>
    <property type="evidence" value="ECO:0007669"/>
    <property type="project" value="InterPro"/>
</dbReference>
<protein>
    <recommendedName>
        <fullName evidence="1">Sugar fermentation stimulation protein homolog</fullName>
    </recommendedName>
</protein>
<evidence type="ECO:0000313" key="4">
    <source>
        <dbReference type="EMBL" id="MDQ0288283.1"/>
    </source>
</evidence>
<name>A0AAE4AMW0_9BACT</name>
<dbReference type="PANTHER" id="PTHR30545">
    <property type="entry name" value="SUGAR FERMENTATION STIMULATION PROTEIN A"/>
    <property type="match status" value="1"/>
</dbReference>
<reference evidence="4" key="1">
    <citation type="submission" date="2023-07" db="EMBL/GenBank/DDBJ databases">
        <title>Genomic Encyclopedia of Type Strains, Phase IV (KMG-IV): sequencing the most valuable type-strain genomes for metagenomic binning, comparative biology and taxonomic classification.</title>
        <authorList>
            <person name="Goeker M."/>
        </authorList>
    </citation>
    <scope>NUCLEOTIDE SEQUENCE</scope>
    <source>
        <strain evidence="4">DSM 24202</strain>
    </source>
</reference>
<dbReference type="InterPro" id="IPR040452">
    <property type="entry name" value="SfsA_C"/>
</dbReference>
<evidence type="ECO:0000313" key="5">
    <source>
        <dbReference type="Proteomes" id="UP001238163"/>
    </source>
</evidence>
<sequence>MFFAEPLFTGHFLRRRLRFIMDARLDSGELVSAHCTNTGSMRSCFTPECRVALSRAANPARKLAYTWELSHSGAAWIGVNTHRANELAVEAVQSGRFPLLNGYAGLRREVPYGQNSRVDILLEDGERRCYVEVKNVSMLAEDGACCFPDAVTVRGLKHIRELQAMRAAGYRALMLFVVQRDDGAYFRPADEIDPAYGAALREAVAGGVEALVLQAELSPAAISLVRELPLRL</sequence>
<accession>A0AAE4AMW0</accession>
<gene>
    <name evidence="1" type="primary">sfsA</name>
    <name evidence="4" type="ORF">J3R75_000390</name>
</gene>
<dbReference type="HAMAP" id="MF_00095">
    <property type="entry name" value="SfsA"/>
    <property type="match status" value="1"/>
</dbReference>
<dbReference type="RefSeq" id="WP_307259604.1">
    <property type="nucleotide sequence ID" value="NZ_JAUSVL010000001.1"/>
</dbReference>
<evidence type="ECO:0000256" key="1">
    <source>
        <dbReference type="HAMAP-Rule" id="MF_00095"/>
    </source>
</evidence>
<dbReference type="PANTHER" id="PTHR30545:SF2">
    <property type="entry name" value="SUGAR FERMENTATION STIMULATION PROTEIN A"/>
    <property type="match status" value="1"/>
</dbReference>
<dbReference type="Proteomes" id="UP001238163">
    <property type="component" value="Unassembled WGS sequence"/>
</dbReference>
<dbReference type="InterPro" id="IPR005224">
    <property type="entry name" value="SfsA"/>
</dbReference>
<feature type="domain" description="Sugar fermentation stimulation protein C-terminal" evidence="2">
    <location>
        <begin position="83"/>
        <end position="219"/>
    </location>
</feature>
<comment type="similarity">
    <text evidence="1">Belongs to the SfsA family.</text>
</comment>
<dbReference type="Pfam" id="PF17746">
    <property type="entry name" value="SfsA_N"/>
    <property type="match status" value="1"/>
</dbReference>
<proteinExistence type="inferred from homology"/>
<comment type="caution">
    <text evidence="4">The sequence shown here is derived from an EMBL/GenBank/DDBJ whole genome shotgun (WGS) entry which is preliminary data.</text>
</comment>